<feature type="region of interest" description="Disordered" evidence="1">
    <location>
        <begin position="364"/>
        <end position="385"/>
    </location>
</feature>
<gene>
    <name evidence="2" type="ORF">AVDCRST_MAG33-3137</name>
</gene>
<feature type="compositionally biased region" description="Basic and acidic residues" evidence="1">
    <location>
        <begin position="283"/>
        <end position="299"/>
    </location>
</feature>
<evidence type="ECO:0000313" key="2">
    <source>
        <dbReference type="EMBL" id="CAA9576744.1"/>
    </source>
</evidence>
<name>A0A6J4VGM3_9BACT</name>
<feature type="compositionally biased region" description="Low complexity" evidence="1">
    <location>
        <begin position="180"/>
        <end position="190"/>
    </location>
</feature>
<feature type="compositionally biased region" description="Basic and acidic residues" evidence="1">
    <location>
        <begin position="211"/>
        <end position="240"/>
    </location>
</feature>
<feature type="compositionally biased region" description="Basic and acidic residues" evidence="1">
    <location>
        <begin position="657"/>
        <end position="673"/>
    </location>
</feature>
<feature type="compositionally biased region" description="Basic and acidic residues" evidence="1">
    <location>
        <begin position="100"/>
        <end position="115"/>
    </location>
</feature>
<evidence type="ECO:0000256" key="1">
    <source>
        <dbReference type="SAM" id="MobiDB-lite"/>
    </source>
</evidence>
<accession>A0A6J4VGM3</accession>
<proteinExistence type="predicted"/>
<reference evidence="2" key="1">
    <citation type="submission" date="2020-02" db="EMBL/GenBank/DDBJ databases">
        <authorList>
            <person name="Meier V. D."/>
        </authorList>
    </citation>
    <scope>NUCLEOTIDE SEQUENCE</scope>
    <source>
        <strain evidence="2">AVDCRST_MAG33</strain>
    </source>
</reference>
<feature type="region of interest" description="Disordered" evidence="1">
    <location>
        <begin position="44"/>
        <end position="154"/>
    </location>
</feature>
<feature type="region of interest" description="Disordered" evidence="1">
    <location>
        <begin position="168"/>
        <end position="327"/>
    </location>
</feature>
<protein>
    <submittedName>
        <fullName evidence="2">Uncharacterized protein</fullName>
    </submittedName>
</protein>
<dbReference type="AlphaFoldDB" id="A0A6J4VGM3"/>
<feature type="compositionally biased region" description="Basic and acidic residues" evidence="1">
    <location>
        <begin position="373"/>
        <end position="382"/>
    </location>
</feature>
<organism evidence="2">
    <name type="scientific">uncultured Thermomicrobiales bacterium</name>
    <dbReference type="NCBI Taxonomy" id="1645740"/>
    <lineage>
        <taxon>Bacteria</taxon>
        <taxon>Pseudomonadati</taxon>
        <taxon>Thermomicrobiota</taxon>
        <taxon>Thermomicrobia</taxon>
        <taxon>Thermomicrobiales</taxon>
        <taxon>environmental samples</taxon>
    </lineage>
</organism>
<feature type="compositionally biased region" description="Basic and acidic residues" evidence="1">
    <location>
        <begin position="564"/>
        <end position="577"/>
    </location>
</feature>
<sequence>MAVTRLHPGRRLLADGAVLTEQRHGFQVVLELGPVGTRVVHGRAADRAGQPDAPVQPGPAALRRVAPGPRQRRLRADAQPDAVAQILDRDQPLGPLTGRPGEHDQPADPLVRDEQVAATAEHRHRQPLSASPSDGREDLIVVGGPDQGVGRAADTPCGVEAHRRVALDLQPVAPRHHLGGRSATATGRSSRSGDRPLQGRRLGRPASARYGVDRPPESLQDQRPEGRHGAGADRQEHVSRAEPSSEAVRRLVDRPARDGARDAVHEILGTDAERVGLPGGVDVEDHGEVGRGERRREVGQQRMRPGVGVRLEGDDDPAVTEPGAGGGDRRRDLLRVMGVVVDYRHPAGVTLVVETAPYPGVRAERGGGGGRVVAERDEDGQRGQRVAGVVRAGHLQGQRVPLTVRRLGQPASVAGHEPPVAPIRLAEGEDGDHRPVGGGGHPSGAIVVTRDDQGPAGPDLTDEVDEGPVVGGLVGKQVGVVVVEVGDDRQVRVELEEGVVVLVGLDDHLLAPTGGGVRAGCPDHRPDRVGRVGPECDKGRDEHPAGRRLAVRAGDGHPPAGVAEHPEQPRPLDDRDAPPLGRLDLGVGATNRGRDDDEIGRGRQRHIGVADRDGDPLGDQCRGDVRRRRVRAADPVPPAMEQARQPTHADPADADEVDRAAGRREPDRGGGQG</sequence>
<feature type="region of interest" description="Disordered" evidence="1">
    <location>
        <begin position="511"/>
        <end position="673"/>
    </location>
</feature>
<feature type="compositionally biased region" description="Basic and acidic residues" evidence="1">
    <location>
        <begin position="247"/>
        <end position="265"/>
    </location>
</feature>
<feature type="compositionally biased region" description="Basic and acidic residues" evidence="1">
    <location>
        <begin position="521"/>
        <end position="545"/>
    </location>
</feature>
<feature type="compositionally biased region" description="Basic and acidic residues" evidence="1">
    <location>
        <begin position="592"/>
        <end position="601"/>
    </location>
</feature>
<dbReference type="EMBL" id="CADCWK010000396">
    <property type="protein sequence ID" value="CAA9576744.1"/>
    <property type="molecule type" value="Genomic_DNA"/>
</dbReference>